<dbReference type="GeneID" id="93713468"/>
<dbReference type="Proteomes" id="UP000182762">
    <property type="component" value="Unassembled WGS sequence"/>
</dbReference>
<dbReference type="RefSeq" id="WP_197232386.1">
    <property type="nucleotide sequence ID" value="NZ_FOXX01000024.1"/>
</dbReference>
<comment type="caution">
    <text evidence="1">The sequence shown here is derived from an EMBL/GenBank/DDBJ whole genome shotgun (WGS) entry which is preliminary data.</text>
</comment>
<protein>
    <submittedName>
        <fullName evidence="1">Uncharacterized protein</fullName>
    </submittedName>
</protein>
<accession>A0A1I6C4I0</accession>
<organism evidence="1 2">
    <name type="scientific">Priestia endophytica DSM 13796</name>
    <dbReference type="NCBI Taxonomy" id="1121089"/>
    <lineage>
        <taxon>Bacteria</taxon>
        <taxon>Bacillati</taxon>
        <taxon>Bacillota</taxon>
        <taxon>Bacilli</taxon>
        <taxon>Bacillales</taxon>
        <taxon>Bacillaceae</taxon>
        <taxon>Priestia</taxon>
    </lineage>
</organism>
<dbReference type="EMBL" id="FOXX01000024">
    <property type="protein sequence ID" value="SFQ88101.1"/>
    <property type="molecule type" value="Genomic_DNA"/>
</dbReference>
<keyword evidence="2" id="KW-1185">Reference proteome</keyword>
<name>A0A1I6C4I0_9BACI</name>
<reference evidence="1 2" key="1">
    <citation type="submission" date="2016-10" db="EMBL/GenBank/DDBJ databases">
        <authorList>
            <person name="Varghese N."/>
            <person name="Submissions S."/>
        </authorList>
    </citation>
    <scope>NUCLEOTIDE SEQUENCE [LARGE SCALE GENOMIC DNA]</scope>
    <source>
        <strain evidence="1 2">DSM 13796</strain>
    </source>
</reference>
<proteinExistence type="predicted"/>
<evidence type="ECO:0000313" key="2">
    <source>
        <dbReference type="Proteomes" id="UP000182762"/>
    </source>
</evidence>
<gene>
    <name evidence="1" type="ORF">SAMN02745910_04956</name>
</gene>
<evidence type="ECO:0000313" key="1">
    <source>
        <dbReference type="EMBL" id="SFQ88101.1"/>
    </source>
</evidence>
<sequence>MSKIIEDEHYYNNCYKFRDDILEFERVYMVDEYQFNKETYEMLGKVYKILPCYLRDHVDSPHWYGCEEKGDQYFISVSFEMSGLQFWGKVPITQFSQWEKALHEGIEDFPFKYQS</sequence>